<organism evidence="1 2">
    <name type="scientific">Linderina macrospora</name>
    <dbReference type="NCBI Taxonomy" id="4868"/>
    <lineage>
        <taxon>Eukaryota</taxon>
        <taxon>Fungi</taxon>
        <taxon>Fungi incertae sedis</taxon>
        <taxon>Zoopagomycota</taxon>
        <taxon>Kickxellomycotina</taxon>
        <taxon>Kickxellomycetes</taxon>
        <taxon>Kickxellales</taxon>
        <taxon>Kickxellaceae</taxon>
        <taxon>Linderina</taxon>
    </lineage>
</organism>
<evidence type="ECO:0000313" key="1">
    <source>
        <dbReference type="EMBL" id="KAJ1935109.1"/>
    </source>
</evidence>
<gene>
    <name evidence="1" type="ORF">FBU59_005488</name>
</gene>
<reference evidence="1" key="1">
    <citation type="submission" date="2022-07" db="EMBL/GenBank/DDBJ databases">
        <title>Phylogenomic reconstructions and comparative analyses of Kickxellomycotina fungi.</title>
        <authorList>
            <person name="Reynolds N.K."/>
            <person name="Stajich J.E."/>
            <person name="Barry K."/>
            <person name="Grigoriev I.V."/>
            <person name="Crous P."/>
            <person name="Smith M.E."/>
        </authorList>
    </citation>
    <scope>NUCLEOTIDE SEQUENCE</scope>
    <source>
        <strain evidence="1">NRRL 5244</strain>
    </source>
</reference>
<protein>
    <submittedName>
        <fullName evidence="1">Uncharacterized protein</fullName>
    </submittedName>
</protein>
<accession>A0ACC1J2U3</accession>
<dbReference type="Proteomes" id="UP001150603">
    <property type="component" value="Unassembled WGS sequence"/>
</dbReference>
<evidence type="ECO:0000313" key="2">
    <source>
        <dbReference type="Proteomes" id="UP001150603"/>
    </source>
</evidence>
<sequence>MGTLLYNTTGLADSGRILHQYLRDNTSPTSTYRLNATLEISKEPTHNRRILMYTPIGCTFDERACKFFSGCAATSKVCDRDSQFSCDIRLPSNYTYDKLGDKNYDIIEHMCRNNLTEKYDMFVKMDDDLLVNMQSFQRNLDSIDIAGRSMLGFLRQASDGVIWPQGALYAFTAETLQGLCRSQEARDQLKGKHEDVNFGRAMATLGDVSFYNIDAVANIYHLQYQSSRLFVQYLQYGKCT</sequence>
<proteinExistence type="predicted"/>
<name>A0ACC1J2U3_9FUNG</name>
<dbReference type="EMBL" id="JANBPW010004377">
    <property type="protein sequence ID" value="KAJ1935109.1"/>
    <property type="molecule type" value="Genomic_DNA"/>
</dbReference>
<keyword evidence="2" id="KW-1185">Reference proteome</keyword>
<comment type="caution">
    <text evidence="1">The sequence shown here is derived from an EMBL/GenBank/DDBJ whole genome shotgun (WGS) entry which is preliminary data.</text>
</comment>